<keyword evidence="5 6" id="KW-0472">Membrane</keyword>
<evidence type="ECO:0000256" key="5">
    <source>
        <dbReference type="ARBA" id="ARBA00023136"/>
    </source>
</evidence>
<dbReference type="Pfam" id="PF02653">
    <property type="entry name" value="BPD_transp_2"/>
    <property type="match status" value="1"/>
</dbReference>
<keyword evidence="3 6" id="KW-0812">Transmembrane</keyword>
<feature type="transmembrane region" description="Helical" evidence="6">
    <location>
        <begin position="92"/>
        <end position="113"/>
    </location>
</feature>
<protein>
    <submittedName>
        <fullName evidence="7">ABC transporter permease</fullName>
    </submittedName>
</protein>
<organism evidence="7 8">
    <name type="scientific">Anabaena sphaerica FACHB-251</name>
    <dbReference type="NCBI Taxonomy" id="2692883"/>
    <lineage>
        <taxon>Bacteria</taxon>
        <taxon>Bacillati</taxon>
        <taxon>Cyanobacteriota</taxon>
        <taxon>Cyanophyceae</taxon>
        <taxon>Nostocales</taxon>
        <taxon>Nostocaceae</taxon>
        <taxon>Anabaena</taxon>
    </lineage>
</organism>
<dbReference type="RefSeq" id="WP_190564876.1">
    <property type="nucleotide sequence ID" value="NZ_JACJQU010000029.1"/>
</dbReference>
<keyword evidence="2" id="KW-1003">Cell membrane</keyword>
<evidence type="ECO:0000256" key="6">
    <source>
        <dbReference type="SAM" id="Phobius"/>
    </source>
</evidence>
<accession>A0A926WLJ6</accession>
<dbReference type="AlphaFoldDB" id="A0A926WLJ6"/>
<name>A0A926WLJ6_9NOST</name>
<evidence type="ECO:0000256" key="2">
    <source>
        <dbReference type="ARBA" id="ARBA00022475"/>
    </source>
</evidence>
<keyword evidence="4 6" id="KW-1133">Transmembrane helix</keyword>
<sequence length="296" mass="31508">MNNLNFFSDYLVASFHLAVPLAYAALGGLYSERSGVLNIALEGMLITGALTSAVISFYSGNPWLGILATLIVGGMVGLLHAFLCLTLCVNQLVSGLAINLVASGMTSFLARLVFSSNSTQRLPEIKPIIIPGLANIPLIGNLLFQQDILFYLLFLVFLLTTYILFNTSFGLTLRAVGEYPQAADTAGISVEGVRYFAVIISGCLAGLGGAYLSLVQVRFFAEGMSAGKGFIAIAALIFGRWHPQGTALACLLFGATEALQLRIQALGANIPYQFLLMLPYAIAILALVTQKLGVRS</sequence>
<feature type="transmembrane region" description="Helical" evidence="6">
    <location>
        <begin position="12"/>
        <end position="30"/>
    </location>
</feature>
<feature type="transmembrane region" description="Helical" evidence="6">
    <location>
        <begin position="270"/>
        <end position="288"/>
    </location>
</feature>
<evidence type="ECO:0000313" key="8">
    <source>
        <dbReference type="Proteomes" id="UP000662185"/>
    </source>
</evidence>
<keyword evidence="8" id="KW-1185">Reference proteome</keyword>
<evidence type="ECO:0000256" key="3">
    <source>
        <dbReference type="ARBA" id="ARBA00022692"/>
    </source>
</evidence>
<feature type="transmembrane region" description="Helical" evidence="6">
    <location>
        <begin position="37"/>
        <end position="58"/>
    </location>
</feature>
<evidence type="ECO:0000256" key="1">
    <source>
        <dbReference type="ARBA" id="ARBA00004651"/>
    </source>
</evidence>
<dbReference type="PANTHER" id="PTHR43370">
    <property type="entry name" value="SUGAR ABC TRANSPORTER INTEGRAL MEMBRANE PROTEIN-RELATED"/>
    <property type="match status" value="1"/>
</dbReference>
<evidence type="ECO:0000313" key="7">
    <source>
        <dbReference type="EMBL" id="MBD2296757.1"/>
    </source>
</evidence>
<dbReference type="EMBL" id="JACJQU010000029">
    <property type="protein sequence ID" value="MBD2296757.1"/>
    <property type="molecule type" value="Genomic_DNA"/>
</dbReference>
<dbReference type="Proteomes" id="UP000662185">
    <property type="component" value="Unassembled WGS sequence"/>
</dbReference>
<feature type="transmembrane region" description="Helical" evidence="6">
    <location>
        <begin position="151"/>
        <end position="173"/>
    </location>
</feature>
<dbReference type="GO" id="GO:0022857">
    <property type="term" value="F:transmembrane transporter activity"/>
    <property type="evidence" value="ECO:0007669"/>
    <property type="project" value="InterPro"/>
</dbReference>
<gene>
    <name evidence="7" type="ORF">H6G06_25560</name>
</gene>
<comment type="caution">
    <text evidence="7">The sequence shown here is derived from an EMBL/GenBank/DDBJ whole genome shotgun (WGS) entry which is preliminary data.</text>
</comment>
<feature type="transmembrane region" description="Helical" evidence="6">
    <location>
        <begin position="125"/>
        <end position="144"/>
    </location>
</feature>
<dbReference type="CDD" id="cd06580">
    <property type="entry name" value="TM_PBP1_transp_TpRbsC_like"/>
    <property type="match status" value="1"/>
</dbReference>
<comment type="subcellular location">
    <subcellularLocation>
        <location evidence="1">Cell membrane</location>
        <topology evidence="1">Multi-pass membrane protein</topology>
    </subcellularLocation>
</comment>
<reference evidence="8" key="1">
    <citation type="journal article" date="2020" name="ISME J.">
        <title>Comparative genomics reveals insights into cyanobacterial evolution and habitat adaptation.</title>
        <authorList>
            <person name="Chen M.Y."/>
            <person name="Teng W.K."/>
            <person name="Zhao L."/>
            <person name="Hu C.X."/>
            <person name="Zhou Y.K."/>
            <person name="Han B.P."/>
            <person name="Song L.R."/>
            <person name="Shu W.S."/>
        </authorList>
    </citation>
    <scope>NUCLEOTIDE SEQUENCE [LARGE SCALE GENOMIC DNA]</scope>
    <source>
        <strain evidence="8">FACHB-251</strain>
    </source>
</reference>
<feature type="transmembrane region" description="Helical" evidence="6">
    <location>
        <begin position="193"/>
        <end position="212"/>
    </location>
</feature>
<dbReference type="GO" id="GO:0005886">
    <property type="term" value="C:plasma membrane"/>
    <property type="evidence" value="ECO:0007669"/>
    <property type="project" value="UniProtKB-SubCell"/>
</dbReference>
<evidence type="ECO:0000256" key="4">
    <source>
        <dbReference type="ARBA" id="ARBA00022989"/>
    </source>
</evidence>
<dbReference type="InterPro" id="IPR001851">
    <property type="entry name" value="ABC_transp_permease"/>
</dbReference>
<feature type="transmembrane region" description="Helical" evidence="6">
    <location>
        <begin position="64"/>
        <end position="85"/>
    </location>
</feature>
<proteinExistence type="predicted"/>
<dbReference type="PANTHER" id="PTHR43370:SF1">
    <property type="entry name" value="GUANOSINE ABC TRANSPORTER PERMEASE PROTEIN NUPQ"/>
    <property type="match status" value="1"/>
</dbReference>